<comment type="catalytic activity">
    <reaction evidence="11">
        <text>protochlorophyllide a + NADP(+) = 3,8-divinyl protochlorophyllide a + NADPH + H(+)</text>
        <dbReference type="Rhea" id="RHEA:48884"/>
        <dbReference type="ChEBI" id="CHEBI:15378"/>
        <dbReference type="ChEBI" id="CHEBI:57783"/>
        <dbReference type="ChEBI" id="CHEBI:58349"/>
        <dbReference type="ChEBI" id="CHEBI:58632"/>
        <dbReference type="ChEBI" id="CHEBI:83350"/>
        <dbReference type="EC" id="1.3.1.75"/>
    </reaction>
</comment>
<comment type="subcellular location">
    <subcellularLocation>
        <location evidence="1">Plastid</location>
        <location evidence="1">Chloroplast</location>
    </subcellularLocation>
</comment>
<comment type="caution">
    <text evidence="14">The sequence shown here is derived from an EMBL/GenBank/DDBJ whole genome shotgun (WGS) entry which is preliminary data.</text>
</comment>
<dbReference type="PANTHER" id="PTHR47378">
    <property type="entry name" value="DIVINYL CHLOROPHYLLIDE A 8-VINYL-REDUCTASE, CHLOROPLASTIC"/>
    <property type="match status" value="1"/>
</dbReference>
<name>A0AAD3D592_9STRA</name>
<dbReference type="Proteomes" id="UP001054902">
    <property type="component" value="Unassembled WGS sequence"/>
</dbReference>
<protein>
    <recommendedName>
        <fullName evidence="10">Divinyl chlorophyllide a 8-vinyl-reductase, chloroplastic</fullName>
        <ecNumber evidence="9">1.3.1.75</ecNumber>
    </recommendedName>
</protein>
<keyword evidence="4" id="KW-0934">Plastid</keyword>
<sequence>MRLSNLVLLSSFAFLQNTSAFPTSLRSVGASNLVRKAYSSASHLNGAAELYFADEIVKTSDNGQKSVVIAGATGYIGRAVVEESVKRGYNTYALVRSIEKIESEEGQRLYGDSFVGANLIKMDVTDPEALSDFMASVNVPIDTIVSCLASPVGTKKEAYAIDYQATLNCLNAGRDDRVNARHFILLSAFCCRNPLLQLQQAKLKFEAELANQDDMTWSVVRPTAFFKSVSGQLEGIQQGNPYVLFGDGAVTQCNPIAECELAEYMLNCMTDETKCNKIMNIGGPDEPLTNKMLGEMMFKATGLEPRFAYAPTFIFDIIIRGFDDLAKVTKSEFMEDAAEYARIGKYYAVEDMLTTDPDEKYGKITMQDHYNKIAQQGQDPFTPIRATALIGKAVEAVPVIGALGIPATYIATHPEGVISQQSLQMALSSLFSS</sequence>
<dbReference type="InterPro" id="IPR036291">
    <property type="entry name" value="NAD(P)-bd_dom_sf"/>
</dbReference>
<feature type="domain" description="NAD(P)-binding" evidence="13">
    <location>
        <begin position="71"/>
        <end position="241"/>
    </location>
</feature>
<reference evidence="14 15" key="1">
    <citation type="journal article" date="2021" name="Sci. Rep.">
        <title>The genome of the diatom Chaetoceros tenuissimus carries an ancient integrated fragment of an extant virus.</title>
        <authorList>
            <person name="Hongo Y."/>
            <person name="Kimura K."/>
            <person name="Takaki Y."/>
            <person name="Yoshida Y."/>
            <person name="Baba S."/>
            <person name="Kobayashi G."/>
            <person name="Nagasaki K."/>
            <person name="Hano T."/>
            <person name="Tomaru Y."/>
        </authorList>
    </citation>
    <scope>NUCLEOTIDE SEQUENCE [LARGE SCALE GENOMIC DNA]</scope>
    <source>
        <strain evidence="14 15">NIES-3715</strain>
    </source>
</reference>
<evidence type="ECO:0000313" key="15">
    <source>
        <dbReference type="Proteomes" id="UP001054902"/>
    </source>
</evidence>
<dbReference type="EC" id="1.3.1.75" evidence="9"/>
<evidence type="ECO:0000256" key="6">
    <source>
        <dbReference type="ARBA" id="ARBA00022946"/>
    </source>
</evidence>
<evidence type="ECO:0000256" key="1">
    <source>
        <dbReference type="ARBA" id="ARBA00004229"/>
    </source>
</evidence>
<dbReference type="SUPFAM" id="SSF51735">
    <property type="entry name" value="NAD(P)-binding Rossmann-fold domains"/>
    <property type="match status" value="1"/>
</dbReference>
<comment type="pathway">
    <text evidence="2">Porphyrin-containing compound metabolism; chlorophyll biosynthesis.</text>
</comment>
<keyword evidence="3" id="KW-0150">Chloroplast</keyword>
<dbReference type="AlphaFoldDB" id="A0AAD3D592"/>
<evidence type="ECO:0000256" key="2">
    <source>
        <dbReference type="ARBA" id="ARBA00005173"/>
    </source>
</evidence>
<dbReference type="Pfam" id="PF13460">
    <property type="entry name" value="NAD_binding_10"/>
    <property type="match status" value="1"/>
</dbReference>
<evidence type="ECO:0000259" key="13">
    <source>
        <dbReference type="Pfam" id="PF13460"/>
    </source>
</evidence>
<dbReference type="CDD" id="cd05243">
    <property type="entry name" value="SDR_a5"/>
    <property type="match status" value="1"/>
</dbReference>
<keyword evidence="8" id="KW-0149">Chlorophyll biosynthesis</keyword>
<dbReference type="GO" id="GO:0033728">
    <property type="term" value="F:3,8-divinyl protochlorophyllide a 8-vinyl-reductase (NADPH) activity"/>
    <property type="evidence" value="ECO:0007669"/>
    <property type="project" value="UniProtKB-EC"/>
</dbReference>
<keyword evidence="7" id="KW-0560">Oxidoreductase</keyword>
<evidence type="ECO:0000256" key="11">
    <source>
        <dbReference type="ARBA" id="ARBA00049498"/>
    </source>
</evidence>
<organism evidence="14 15">
    <name type="scientific">Chaetoceros tenuissimus</name>
    <dbReference type="NCBI Taxonomy" id="426638"/>
    <lineage>
        <taxon>Eukaryota</taxon>
        <taxon>Sar</taxon>
        <taxon>Stramenopiles</taxon>
        <taxon>Ochrophyta</taxon>
        <taxon>Bacillariophyta</taxon>
        <taxon>Coscinodiscophyceae</taxon>
        <taxon>Chaetocerotophycidae</taxon>
        <taxon>Chaetocerotales</taxon>
        <taxon>Chaetocerotaceae</taxon>
        <taxon>Chaetoceros</taxon>
    </lineage>
</organism>
<dbReference type="GO" id="GO:0009507">
    <property type="term" value="C:chloroplast"/>
    <property type="evidence" value="ECO:0007669"/>
    <property type="project" value="UniProtKB-SubCell"/>
</dbReference>
<keyword evidence="6" id="KW-0809">Transit peptide</keyword>
<gene>
    <name evidence="14" type="ORF">CTEN210_14582</name>
</gene>
<dbReference type="Gene3D" id="3.40.50.720">
    <property type="entry name" value="NAD(P)-binding Rossmann-like Domain"/>
    <property type="match status" value="1"/>
</dbReference>
<dbReference type="EMBL" id="BLLK01000060">
    <property type="protein sequence ID" value="GFH58106.1"/>
    <property type="molecule type" value="Genomic_DNA"/>
</dbReference>
<evidence type="ECO:0000256" key="5">
    <source>
        <dbReference type="ARBA" id="ARBA00022857"/>
    </source>
</evidence>
<evidence type="ECO:0000256" key="7">
    <source>
        <dbReference type="ARBA" id="ARBA00023002"/>
    </source>
</evidence>
<feature type="chain" id="PRO_5041965668" description="Divinyl chlorophyllide a 8-vinyl-reductase, chloroplastic" evidence="12">
    <location>
        <begin position="21"/>
        <end position="433"/>
    </location>
</feature>
<keyword evidence="12" id="KW-0732">Signal</keyword>
<keyword evidence="15" id="KW-1185">Reference proteome</keyword>
<evidence type="ECO:0000256" key="12">
    <source>
        <dbReference type="SAM" id="SignalP"/>
    </source>
</evidence>
<evidence type="ECO:0000256" key="9">
    <source>
        <dbReference type="ARBA" id="ARBA00024059"/>
    </source>
</evidence>
<accession>A0AAD3D592</accession>
<feature type="signal peptide" evidence="12">
    <location>
        <begin position="1"/>
        <end position="20"/>
    </location>
</feature>
<dbReference type="InterPro" id="IPR044201">
    <property type="entry name" value="DVR-like"/>
</dbReference>
<evidence type="ECO:0000256" key="10">
    <source>
        <dbReference type="ARBA" id="ARBA00024089"/>
    </source>
</evidence>
<dbReference type="PANTHER" id="PTHR47378:SF1">
    <property type="entry name" value="DIVINYL CHLOROPHYLLIDE A 8-VINYL-REDUCTASE, CHLOROPLASTIC"/>
    <property type="match status" value="1"/>
</dbReference>
<dbReference type="GO" id="GO:0015995">
    <property type="term" value="P:chlorophyll biosynthetic process"/>
    <property type="evidence" value="ECO:0007669"/>
    <property type="project" value="UniProtKB-KW"/>
</dbReference>
<evidence type="ECO:0000256" key="8">
    <source>
        <dbReference type="ARBA" id="ARBA00023171"/>
    </source>
</evidence>
<dbReference type="InterPro" id="IPR016040">
    <property type="entry name" value="NAD(P)-bd_dom"/>
</dbReference>
<keyword evidence="5" id="KW-0521">NADP</keyword>
<proteinExistence type="predicted"/>
<evidence type="ECO:0000256" key="4">
    <source>
        <dbReference type="ARBA" id="ARBA00022640"/>
    </source>
</evidence>
<evidence type="ECO:0000313" key="14">
    <source>
        <dbReference type="EMBL" id="GFH58106.1"/>
    </source>
</evidence>
<evidence type="ECO:0000256" key="3">
    <source>
        <dbReference type="ARBA" id="ARBA00022528"/>
    </source>
</evidence>